<organism evidence="2 3">
    <name type="scientific">Bifidobacterium aemilianum</name>
    <dbReference type="NCBI Taxonomy" id="2493120"/>
    <lineage>
        <taxon>Bacteria</taxon>
        <taxon>Bacillati</taxon>
        <taxon>Actinomycetota</taxon>
        <taxon>Actinomycetes</taxon>
        <taxon>Bifidobacteriales</taxon>
        <taxon>Bifidobacteriaceae</taxon>
        <taxon>Bifidobacterium</taxon>
    </lineage>
</organism>
<accession>A0A366KAJ6</accession>
<evidence type="ECO:0000313" key="3">
    <source>
        <dbReference type="Proteomes" id="UP000252530"/>
    </source>
</evidence>
<sequence>MIRVAGLSFASRPYGWLDSWLGAQQGRQRTDEQAVDKSWHYPQVRPQRHADPKPSTTGHGFTTARTALLVEW</sequence>
<gene>
    <name evidence="2" type="ORF">CRD60_02990</name>
</gene>
<evidence type="ECO:0000256" key="1">
    <source>
        <dbReference type="SAM" id="MobiDB-lite"/>
    </source>
</evidence>
<evidence type="ECO:0000313" key="2">
    <source>
        <dbReference type="EMBL" id="RBP98133.1"/>
    </source>
</evidence>
<keyword evidence="3" id="KW-1185">Reference proteome</keyword>
<dbReference type="AlphaFoldDB" id="A0A366KAJ6"/>
<proteinExistence type="predicted"/>
<feature type="region of interest" description="Disordered" evidence="1">
    <location>
        <begin position="41"/>
        <end position="60"/>
    </location>
</feature>
<reference evidence="2 3" key="1">
    <citation type="submission" date="2017-10" db="EMBL/GenBank/DDBJ databases">
        <title>Bifidobacterium xylocopum sp. nov. and Bifidobacterium aemilianum sp. nov., from the carpenter bee (Xylocopa violacea) digestive tract.</title>
        <authorList>
            <person name="Alberoni D."/>
            <person name="Baffoni L."/>
            <person name="Di Gioia D."/>
            <person name="Gaggia F."/>
            <person name="Biavati B."/>
        </authorList>
    </citation>
    <scope>NUCLEOTIDE SEQUENCE [LARGE SCALE GENOMIC DNA]</scope>
    <source>
        <strain evidence="2 3">XV10</strain>
    </source>
</reference>
<dbReference type="Proteomes" id="UP000252530">
    <property type="component" value="Unassembled WGS sequence"/>
</dbReference>
<protein>
    <submittedName>
        <fullName evidence="2">Uncharacterized protein</fullName>
    </submittedName>
</protein>
<dbReference type="EMBL" id="PDCG01000002">
    <property type="protein sequence ID" value="RBP98133.1"/>
    <property type="molecule type" value="Genomic_DNA"/>
</dbReference>
<name>A0A366KAJ6_9BIFI</name>
<comment type="caution">
    <text evidence="2">The sequence shown here is derived from an EMBL/GenBank/DDBJ whole genome shotgun (WGS) entry which is preliminary data.</text>
</comment>